<protein>
    <submittedName>
        <fullName evidence="12">Type II secretion system F family protein</fullName>
    </submittedName>
</protein>
<evidence type="ECO:0000256" key="1">
    <source>
        <dbReference type="ARBA" id="ARBA00004429"/>
    </source>
</evidence>
<keyword evidence="8 10" id="KW-0472">Membrane</keyword>
<keyword evidence="13" id="KW-1185">Reference proteome</keyword>
<evidence type="ECO:0000313" key="13">
    <source>
        <dbReference type="Proteomes" id="UP001621714"/>
    </source>
</evidence>
<keyword evidence="3 9" id="KW-0813">Transport</keyword>
<dbReference type="PANTHER" id="PTHR30012">
    <property type="entry name" value="GENERAL SECRETION PATHWAY PROTEIN"/>
    <property type="match status" value="1"/>
</dbReference>
<dbReference type="InterPro" id="IPR001992">
    <property type="entry name" value="T2SS_GspF/T4SS_PilC_CS"/>
</dbReference>
<gene>
    <name evidence="12" type="ORF">V6U78_07665</name>
</gene>
<keyword evidence="7 10" id="KW-1133">Transmembrane helix</keyword>
<keyword evidence="6 9" id="KW-0812">Transmembrane</keyword>
<comment type="similarity">
    <text evidence="2 9">Belongs to the GSP F family.</text>
</comment>
<evidence type="ECO:0000256" key="4">
    <source>
        <dbReference type="ARBA" id="ARBA00022475"/>
    </source>
</evidence>
<name>A0ABW8PYJ2_9GAMM</name>
<comment type="subcellular location">
    <subcellularLocation>
        <location evidence="1 9">Cell inner membrane</location>
        <topology evidence="1 9">Multi-pass membrane protein</topology>
    </subcellularLocation>
</comment>
<sequence>MAKKGNKTAIYVWQGTDSRNRKVKGEMESEDINLVRAKLREQGIQPKKVHKKSALAQIKLGQGITARDITLFARQLATMMKAGVPIVQAMSISIEGQTKSSMRALLVDLRDQVAAGTPVAQALRRHPKIFDPLFCSLVDAGEQSGSLETMLERVASYKERMESLKNKIKKALYYPGFVMVLGLGVAALLLIKVVPQFENMFASFGAELPAFTQLVINLSRFMQAWWYLVFGGLGLAFYLILFFRKRSPKFEYRFSQMTLKAPIFGTLLHQSAVARFSRTLATAFAAGVPLVDALEAASASTNNSVYQRHLLKVADDVATGQQLNFALKNGGLFPTMVNQMVAIGEESGALDTMLTKVADFYEEEVNTLVESLTSLLEPLVIVVLGLLVGGLVIAIYLPIFEMGSIF</sequence>
<evidence type="ECO:0000256" key="2">
    <source>
        <dbReference type="ARBA" id="ARBA00005745"/>
    </source>
</evidence>
<evidence type="ECO:0000256" key="5">
    <source>
        <dbReference type="ARBA" id="ARBA00022519"/>
    </source>
</evidence>
<feature type="transmembrane region" description="Helical" evidence="10">
    <location>
        <begin position="224"/>
        <end position="243"/>
    </location>
</feature>
<reference evidence="12 13" key="1">
    <citation type="submission" date="2024-02" db="EMBL/GenBank/DDBJ databases">
        <title>Marinospirillum sp. MEB 164 isolated from Lonar lake sediment.</title>
        <authorList>
            <person name="Joshi A."/>
            <person name="Thite S."/>
        </authorList>
    </citation>
    <scope>NUCLEOTIDE SEQUENCE [LARGE SCALE GENOMIC DNA]</scope>
    <source>
        <strain evidence="12 13">MEB164</strain>
    </source>
</reference>
<feature type="transmembrane region" description="Helical" evidence="10">
    <location>
        <begin position="171"/>
        <end position="191"/>
    </location>
</feature>
<feature type="domain" description="Type II secretion system protein GspF" evidence="11">
    <location>
        <begin position="276"/>
        <end position="398"/>
    </location>
</feature>
<accession>A0ABW8PYJ2</accession>
<feature type="transmembrane region" description="Helical" evidence="10">
    <location>
        <begin position="379"/>
        <end position="399"/>
    </location>
</feature>
<dbReference type="Pfam" id="PF00482">
    <property type="entry name" value="T2SSF"/>
    <property type="match status" value="2"/>
</dbReference>
<evidence type="ECO:0000313" key="12">
    <source>
        <dbReference type="EMBL" id="MFK7160909.1"/>
    </source>
</evidence>
<dbReference type="EMBL" id="JBANFI010000004">
    <property type="protein sequence ID" value="MFK7160909.1"/>
    <property type="molecule type" value="Genomic_DNA"/>
</dbReference>
<evidence type="ECO:0000256" key="8">
    <source>
        <dbReference type="ARBA" id="ARBA00023136"/>
    </source>
</evidence>
<dbReference type="InterPro" id="IPR042094">
    <property type="entry name" value="T2SS_GspF_sf"/>
</dbReference>
<evidence type="ECO:0000256" key="3">
    <source>
        <dbReference type="ARBA" id="ARBA00022448"/>
    </source>
</evidence>
<dbReference type="RefSeq" id="WP_405339085.1">
    <property type="nucleotide sequence ID" value="NZ_JBANFI010000004.1"/>
</dbReference>
<comment type="caution">
    <text evidence="12">The sequence shown here is derived from an EMBL/GenBank/DDBJ whole genome shotgun (WGS) entry which is preliminary data.</text>
</comment>
<dbReference type="Proteomes" id="UP001621714">
    <property type="component" value="Unassembled WGS sequence"/>
</dbReference>
<evidence type="ECO:0000256" key="9">
    <source>
        <dbReference type="RuleBase" id="RU003923"/>
    </source>
</evidence>
<feature type="domain" description="Type II secretion system protein GspF" evidence="11">
    <location>
        <begin position="72"/>
        <end position="195"/>
    </location>
</feature>
<proteinExistence type="inferred from homology"/>
<evidence type="ECO:0000259" key="11">
    <source>
        <dbReference type="Pfam" id="PF00482"/>
    </source>
</evidence>
<dbReference type="PANTHER" id="PTHR30012:SF7">
    <property type="entry name" value="PROTEIN TRANSPORT PROTEIN HOFC HOMOLOG"/>
    <property type="match status" value="1"/>
</dbReference>
<evidence type="ECO:0000256" key="6">
    <source>
        <dbReference type="ARBA" id="ARBA00022692"/>
    </source>
</evidence>
<evidence type="ECO:0000256" key="10">
    <source>
        <dbReference type="SAM" id="Phobius"/>
    </source>
</evidence>
<dbReference type="InterPro" id="IPR018076">
    <property type="entry name" value="T2SS_GspF_dom"/>
</dbReference>
<keyword evidence="4" id="KW-1003">Cell membrane</keyword>
<dbReference type="PRINTS" id="PR00812">
    <property type="entry name" value="BCTERIALGSPF"/>
</dbReference>
<dbReference type="PROSITE" id="PS00874">
    <property type="entry name" value="T2SP_F"/>
    <property type="match status" value="1"/>
</dbReference>
<organism evidence="12 13">
    <name type="scientific">Marinospirillum alkalitolerans</name>
    <dbReference type="NCBI Taxonomy" id="3123374"/>
    <lineage>
        <taxon>Bacteria</taxon>
        <taxon>Pseudomonadati</taxon>
        <taxon>Pseudomonadota</taxon>
        <taxon>Gammaproteobacteria</taxon>
        <taxon>Oceanospirillales</taxon>
        <taxon>Oceanospirillaceae</taxon>
        <taxon>Marinospirillum</taxon>
    </lineage>
</organism>
<evidence type="ECO:0000256" key="7">
    <source>
        <dbReference type="ARBA" id="ARBA00022989"/>
    </source>
</evidence>
<dbReference type="InterPro" id="IPR003004">
    <property type="entry name" value="GspF/PilC"/>
</dbReference>
<dbReference type="Gene3D" id="1.20.81.30">
    <property type="entry name" value="Type II secretion system (T2SS), domain F"/>
    <property type="match status" value="2"/>
</dbReference>
<keyword evidence="5" id="KW-0997">Cell inner membrane</keyword>